<dbReference type="Gene3D" id="3.30.50.10">
    <property type="entry name" value="Erythroid Transcription Factor GATA-1, subunit A"/>
    <property type="match status" value="1"/>
</dbReference>
<dbReference type="SUPFAM" id="SSF57716">
    <property type="entry name" value="Glucocorticoid receptor-like (DNA-binding domain)"/>
    <property type="match status" value="1"/>
</dbReference>
<keyword evidence="8" id="KW-0804">Transcription</keyword>
<evidence type="ECO:0000259" key="11">
    <source>
        <dbReference type="PROSITE" id="PS51030"/>
    </source>
</evidence>
<proteinExistence type="inferred from homology"/>
<keyword evidence="4" id="KW-0863">Zinc-finger</keyword>
<feature type="domain" description="Nuclear receptor" evidence="11">
    <location>
        <begin position="9"/>
        <end position="84"/>
    </location>
</feature>
<comment type="subcellular location">
    <subcellularLocation>
        <location evidence="1">Nucleus</location>
    </subcellularLocation>
</comment>
<keyword evidence="10" id="KW-0539">Nucleus</keyword>
<evidence type="ECO:0000256" key="8">
    <source>
        <dbReference type="ARBA" id="ARBA00023163"/>
    </source>
</evidence>
<dbReference type="SMART" id="SM00430">
    <property type="entry name" value="HOLI"/>
    <property type="match status" value="1"/>
</dbReference>
<evidence type="ECO:0000313" key="14">
    <source>
        <dbReference type="WBParaSite" id="PTRK_0000038300.1"/>
    </source>
</evidence>
<evidence type="ECO:0000256" key="10">
    <source>
        <dbReference type="ARBA" id="ARBA00023242"/>
    </source>
</evidence>
<dbReference type="InterPro" id="IPR050274">
    <property type="entry name" value="Nuclear_hormone_rcpt_NR2"/>
</dbReference>
<keyword evidence="7" id="KW-0238">DNA-binding</keyword>
<evidence type="ECO:0000256" key="2">
    <source>
        <dbReference type="ARBA" id="ARBA00005993"/>
    </source>
</evidence>
<dbReference type="PRINTS" id="PR00047">
    <property type="entry name" value="STROIDFINGER"/>
</dbReference>
<evidence type="ECO:0000256" key="7">
    <source>
        <dbReference type="ARBA" id="ARBA00023125"/>
    </source>
</evidence>
<dbReference type="PRINTS" id="PR00398">
    <property type="entry name" value="STRDHORMONER"/>
</dbReference>
<name>A0A0N4Z105_PARTI</name>
<evidence type="ECO:0000256" key="9">
    <source>
        <dbReference type="ARBA" id="ARBA00023170"/>
    </source>
</evidence>
<dbReference type="InterPro" id="IPR001628">
    <property type="entry name" value="Znf_hrmn_rcpt"/>
</dbReference>
<organism evidence="13 14">
    <name type="scientific">Parastrongyloides trichosuri</name>
    <name type="common">Possum-specific nematode worm</name>
    <dbReference type="NCBI Taxonomy" id="131310"/>
    <lineage>
        <taxon>Eukaryota</taxon>
        <taxon>Metazoa</taxon>
        <taxon>Ecdysozoa</taxon>
        <taxon>Nematoda</taxon>
        <taxon>Chromadorea</taxon>
        <taxon>Rhabditida</taxon>
        <taxon>Tylenchina</taxon>
        <taxon>Panagrolaimomorpha</taxon>
        <taxon>Strongyloidoidea</taxon>
        <taxon>Strongyloididae</taxon>
        <taxon>Parastrongyloides</taxon>
    </lineage>
</organism>
<dbReference type="GO" id="GO:0003700">
    <property type="term" value="F:DNA-binding transcription factor activity"/>
    <property type="evidence" value="ECO:0007669"/>
    <property type="project" value="InterPro"/>
</dbReference>
<dbReference type="SMART" id="SM00399">
    <property type="entry name" value="ZnF_C4"/>
    <property type="match status" value="1"/>
</dbReference>
<dbReference type="STRING" id="131310.A0A0N4Z105"/>
<keyword evidence="9" id="KW-0675">Receptor</keyword>
<evidence type="ECO:0000256" key="6">
    <source>
        <dbReference type="ARBA" id="ARBA00023015"/>
    </source>
</evidence>
<dbReference type="PANTHER" id="PTHR24083">
    <property type="entry name" value="NUCLEAR HORMONE RECEPTOR"/>
    <property type="match status" value="1"/>
</dbReference>
<comment type="similarity">
    <text evidence="2">Belongs to the nuclear hormone receptor family.</text>
</comment>
<dbReference type="GO" id="GO:0005634">
    <property type="term" value="C:nucleus"/>
    <property type="evidence" value="ECO:0007669"/>
    <property type="project" value="UniProtKB-SubCell"/>
</dbReference>
<keyword evidence="6" id="KW-0805">Transcription regulation</keyword>
<dbReference type="PROSITE" id="PS51030">
    <property type="entry name" value="NUCLEAR_REC_DBD_2"/>
    <property type="match status" value="1"/>
</dbReference>
<evidence type="ECO:0000256" key="5">
    <source>
        <dbReference type="ARBA" id="ARBA00022833"/>
    </source>
</evidence>
<dbReference type="InterPro" id="IPR035500">
    <property type="entry name" value="NHR-like_dom_sf"/>
</dbReference>
<dbReference type="Pfam" id="PF00104">
    <property type="entry name" value="Hormone_recep"/>
    <property type="match status" value="1"/>
</dbReference>
<evidence type="ECO:0000259" key="12">
    <source>
        <dbReference type="PROSITE" id="PS51843"/>
    </source>
</evidence>
<reference evidence="14" key="1">
    <citation type="submission" date="2017-02" db="UniProtKB">
        <authorList>
            <consortium name="WormBaseParasite"/>
        </authorList>
    </citation>
    <scope>IDENTIFICATION</scope>
</reference>
<dbReference type="InterPro" id="IPR013088">
    <property type="entry name" value="Znf_NHR/GATA"/>
</dbReference>
<evidence type="ECO:0000256" key="3">
    <source>
        <dbReference type="ARBA" id="ARBA00022723"/>
    </source>
</evidence>
<dbReference type="Pfam" id="PF00105">
    <property type="entry name" value="zf-C4"/>
    <property type="match status" value="1"/>
</dbReference>
<dbReference type="Proteomes" id="UP000038045">
    <property type="component" value="Unplaced"/>
</dbReference>
<dbReference type="PROSITE" id="PS51843">
    <property type="entry name" value="NR_LBD"/>
    <property type="match status" value="1"/>
</dbReference>
<dbReference type="CDD" id="cd06157">
    <property type="entry name" value="NR_LBD"/>
    <property type="match status" value="1"/>
</dbReference>
<dbReference type="InterPro" id="IPR000536">
    <property type="entry name" value="Nucl_hrmn_rcpt_lig-bd"/>
</dbReference>
<evidence type="ECO:0000256" key="1">
    <source>
        <dbReference type="ARBA" id="ARBA00004123"/>
    </source>
</evidence>
<dbReference type="GO" id="GO:0008270">
    <property type="term" value="F:zinc ion binding"/>
    <property type="evidence" value="ECO:0007669"/>
    <property type="project" value="UniProtKB-KW"/>
</dbReference>
<dbReference type="GO" id="GO:0000978">
    <property type="term" value="F:RNA polymerase II cis-regulatory region sequence-specific DNA binding"/>
    <property type="evidence" value="ECO:0007669"/>
    <property type="project" value="InterPro"/>
</dbReference>
<dbReference type="CDD" id="cd06960">
    <property type="entry name" value="NR_DBD_HNF4A"/>
    <property type="match status" value="1"/>
</dbReference>
<evidence type="ECO:0000313" key="13">
    <source>
        <dbReference type="Proteomes" id="UP000038045"/>
    </source>
</evidence>
<protein>
    <submittedName>
        <fullName evidence="14">Nuclear receptor</fullName>
    </submittedName>
</protein>
<dbReference type="SUPFAM" id="SSF48508">
    <property type="entry name" value="Nuclear receptor ligand-binding domain"/>
    <property type="match status" value="1"/>
</dbReference>
<dbReference type="FunFam" id="3.30.50.10:FF:000030">
    <property type="entry name" value="Nuclear Hormone Receptor family"/>
    <property type="match status" value="1"/>
</dbReference>
<dbReference type="WBParaSite" id="PTRK_0000038300.1">
    <property type="protein sequence ID" value="PTRK_0000038300.1"/>
    <property type="gene ID" value="PTRK_0000038300"/>
</dbReference>
<dbReference type="InterPro" id="IPR001723">
    <property type="entry name" value="Nuclear_hrmn_rcpt"/>
</dbReference>
<sequence>MSNYNIEEEILCLICSYKATGIHYGVMSCNGCKTFFRRSIVKQKIYSCLGLRNCDITKRDRYDCKSCRFDKCIKVGMNREAIQSNRDKIGYTQRGYKKSPKSEDNSECSTINYCNVTNEDNNQYLYHQQVSTSKPNENCSIISGFTYDNIKIFKSNIRKLKKLEDTFTLLLTRGKIEEYSNLNIGLMSPSIFNKPLNISYLDAIVEPTIDDDKYKVPFWRKRIITLYVDWAKTFSTFSRLPHSDKICLITNHASSYIAMCEAFRTPEHISDKIEHPDGHSFTLNFPEIFKKHPSLNTLTPAMRLVFDFVYKPFRRINITTTEFAILQSIMLFDPDTNNLGYASQRNIMAEQKKHINTLLFYISKCYVNEDVVNERFADIILRIPTIRKVAIKVSESLEFTDMFNCYKISSIVKETSLPDHNLIL</sequence>
<keyword evidence="5" id="KW-0862">Zinc</keyword>
<dbReference type="InterPro" id="IPR049636">
    <property type="entry name" value="HNF4-like_DBD"/>
</dbReference>
<keyword evidence="13" id="KW-1185">Reference proteome</keyword>
<evidence type="ECO:0000256" key="4">
    <source>
        <dbReference type="ARBA" id="ARBA00022771"/>
    </source>
</evidence>
<feature type="domain" description="NR LBD" evidence="12">
    <location>
        <begin position="187"/>
        <end position="419"/>
    </location>
</feature>
<dbReference type="AlphaFoldDB" id="A0A0N4Z105"/>
<dbReference type="Gene3D" id="1.10.565.10">
    <property type="entry name" value="Retinoid X Receptor"/>
    <property type="match status" value="1"/>
</dbReference>
<accession>A0A0N4Z105</accession>
<keyword evidence="3" id="KW-0479">Metal-binding</keyword>